<evidence type="ECO:0000313" key="2">
    <source>
        <dbReference type="Proteomes" id="UP000184267"/>
    </source>
</evidence>
<proteinExistence type="predicted"/>
<dbReference type="AlphaFoldDB" id="A0A1M2VWS8"/>
<dbReference type="EMBL" id="MNAD01000535">
    <property type="protein sequence ID" value="OJT12051.1"/>
    <property type="molecule type" value="Genomic_DNA"/>
</dbReference>
<dbReference type="OMA" id="YWEALAV"/>
<dbReference type="Proteomes" id="UP000184267">
    <property type="component" value="Unassembled WGS sequence"/>
</dbReference>
<evidence type="ECO:0000313" key="1">
    <source>
        <dbReference type="EMBL" id="OJT12051.1"/>
    </source>
</evidence>
<reference evidence="1 2" key="1">
    <citation type="submission" date="2016-10" db="EMBL/GenBank/DDBJ databases">
        <title>Genome sequence of the basidiomycete white-rot fungus Trametes pubescens.</title>
        <authorList>
            <person name="Makela M.R."/>
            <person name="Granchi Z."/>
            <person name="Peng M."/>
            <person name="De Vries R.P."/>
            <person name="Grigoriev I."/>
            <person name="Riley R."/>
            <person name="Hilden K."/>
        </authorList>
    </citation>
    <scope>NUCLEOTIDE SEQUENCE [LARGE SCALE GENOMIC DNA]</scope>
    <source>
        <strain evidence="1 2">FBCC735</strain>
    </source>
</reference>
<keyword evidence="2" id="KW-1185">Reference proteome</keyword>
<dbReference type="STRING" id="154538.A0A1M2VWS8"/>
<protein>
    <recommendedName>
        <fullName evidence="3">RNase H type-1 domain-containing protein</fullName>
    </recommendedName>
</protein>
<dbReference type="PANTHER" id="PTHR33050">
    <property type="entry name" value="REVERSE TRANSCRIPTASE DOMAIN-CONTAINING PROTEIN"/>
    <property type="match status" value="1"/>
</dbReference>
<gene>
    <name evidence="1" type="ORF">TRAPUB_11403</name>
</gene>
<dbReference type="InterPro" id="IPR052055">
    <property type="entry name" value="Hepadnavirus_pol/RT"/>
</dbReference>
<dbReference type="OrthoDB" id="3249498at2759"/>
<organism evidence="1 2">
    <name type="scientific">Trametes pubescens</name>
    <name type="common">White-rot fungus</name>
    <dbReference type="NCBI Taxonomy" id="154538"/>
    <lineage>
        <taxon>Eukaryota</taxon>
        <taxon>Fungi</taxon>
        <taxon>Dikarya</taxon>
        <taxon>Basidiomycota</taxon>
        <taxon>Agaricomycotina</taxon>
        <taxon>Agaricomycetes</taxon>
        <taxon>Polyporales</taxon>
        <taxon>Polyporaceae</taxon>
        <taxon>Trametes</taxon>
    </lineage>
</organism>
<accession>A0A1M2VWS8</accession>
<name>A0A1M2VWS8_TRAPU</name>
<comment type="caution">
    <text evidence="1">The sequence shown here is derived from an EMBL/GenBank/DDBJ whole genome shotgun (WGS) entry which is preliminary data.</text>
</comment>
<sequence length="210" mass="22868">MYNKMAGKNDRHAGIYVNTAILRDLQWLKNHVLHAPGVLLLSANAWSPADLVQGALNDEFALTDASGTGLGIYFPWLKLGFHCALPCDAPSDTIFFFEALAICAAIHRARIWKKADRFVKRLAVLSDNSNSIAIFNSLRASPVYNPILKSSVDVMIECSLDVRVDHIPGELNVIADALSRDKLALVQELVPGITLLPLIPPQDALGVVSS</sequence>
<dbReference type="PANTHER" id="PTHR33050:SF7">
    <property type="entry name" value="RIBONUCLEASE H"/>
    <property type="match status" value="1"/>
</dbReference>
<evidence type="ECO:0008006" key="3">
    <source>
        <dbReference type="Google" id="ProtNLM"/>
    </source>
</evidence>